<dbReference type="InterPro" id="IPR045145">
    <property type="entry name" value="PTHR15271"/>
</dbReference>
<dbReference type="InterPro" id="IPR001680">
    <property type="entry name" value="WD40_rpt"/>
</dbReference>
<evidence type="ECO:0000313" key="17">
    <source>
        <dbReference type="Proteomes" id="UP001359559"/>
    </source>
</evidence>
<feature type="repeat" description="WD" evidence="13">
    <location>
        <begin position="16"/>
        <end position="50"/>
    </location>
</feature>
<proteinExistence type="inferred from homology"/>
<evidence type="ECO:0000256" key="11">
    <source>
        <dbReference type="ARBA" id="ARBA00023242"/>
    </source>
</evidence>
<dbReference type="Proteomes" id="UP001359559">
    <property type="component" value="Unassembled WGS sequence"/>
</dbReference>
<dbReference type="GO" id="GO:0006335">
    <property type="term" value="P:DNA replication-dependent chromatin assembly"/>
    <property type="evidence" value="ECO:0007669"/>
    <property type="project" value="InterPro"/>
</dbReference>
<feature type="domain" description="CAF1B/HIR1 beta-propeller" evidence="15">
    <location>
        <begin position="1"/>
        <end position="373"/>
    </location>
</feature>
<evidence type="ECO:0000256" key="8">
    <source>
        <dbReference type="ARBA" id="ARBA00023163"/>
    </source>
</evidence>
<organism evidence="16 17">
    <name type="scientific">Clitoria ternatea</name>
    <name type="common">Butterfly pea</name>
    <dbReference type="NCBI Taxonomy" id="43366"/>
    <lineage>
        <taxon>Eukaryota</taxon>
        <taxon>Viridiplantae</taxon>
        <taxon>Streptophyta</taxon>
        <taxon>Embryophyta</taxon>
        <taxon>Tracheophyta</taxon>
        <taxon>Spermatophyta</taxon>
        <taxon>Magnoliopsida</taxon>
        <taxon>eudicotyledons</taxon>
        <taxon>Gunneridae</taxon>
        <taxon>Pentapetalae</taxon>
        <taxon>rosids</taxon>
        <taxon>fabids</taxon>
        <taxon>Fabales</taxon>
        <taxon>Fabaceae</taxon>
        <taxon>Papilionoideae</taxon>
        <taxon>50 kb inversion clade</taxon>
        <taxon>NPAAA clade</taxon>
        <taxon>indigoferoid/millettioid clade</taxon>
        <taxon>Phaseoleae</taxon>
        <taxon>Clitoria</taxon>
    </lineage>
</organism>
<evidence type="ECO:0000259" key="15">
    <source>
        <dbReference type="Pfam" id="PF24105"/>
    </source>
</evidence>
<dbReference type="GO" id="GO:0006281">
    <property type="term" value="P:DNA repair"/>
    <property type="evidence" value="ECO:0007669"/>
    <property type="project" value="UniProtKB-KW"/>
</dbReference>
<dbReference type="InterPro" id="IPR036322">
    <property type="entry name" value="WD40_repeat_dom_sf"/>
</dbReference>
<keyword evidence="17" id="KW-1185">Reference proteome</keyword>
<comment type="caution">
    <text evidence="16">The sequence shown here is derived from an EMBL/GenBank/DDBJ whole genome shotgun (WGS) entry which is preliminary data.</text>
</comment>
<keyword evidence="4" id="KW-0677">Repeat</keyword>
<dbReference type="SMART" id="SM00320">
    <property type="entry name" value="WD40"/>
    <property type="match status" value="5"/>
</dbReference>
<name>A0AAN9PZK3_CLITE</name>
<dbReference type="PROSITE" id="PS50294">
    <property type="entry name" value="WD_REPEATS_REGION"/>
    <property type="match status" value="3"/>
</dbReference>
<evidence type="ECO:0000256" key="10">
    <source>
        <dbReference type="ARBA" id="ARBA00023204"/>
    </source>
</evidence>
<evidence type="ECO:0000256" key="9">
    <source>
        <dbReference type="ARBA" id="ARBA00023172"/>
    </source>
</evidence>
<feature type="repeat" description="WD" evidence="13">
    <location>
        <begin position="60"/>
        <end position="101"/>
    </location>
</feature>
<evidence type="ECO:0000313" key="16">
    <source>
        <dbReference type="EMBL" id="KAK7318455.1"/>
    </source>
</evidence>
<evidence type="ECO:0000256" key="5">
    <source>
        <dbReference type="ARBA" id="ARBA00022763"/>
    </source>
</evidence>
<evidence type="ECO:0000256" key="2">
    <source>
        <dbReference type="ARBA" id="ARBA00007306"/>
    </source>
</evidence>
<dbReference type="GO" id="GO:0005634">
    <property type="term" value="C:nucleus"/>
    <property type="evidence" value="ECO:0007669"/>
    <property type="project" value="UniProtKB-SubCell"/>
</dbReference>
<keyword evidence="11" id="KW-0539">Nucleus</keyword>
<comment type="similarity">
    <text evidence="2">Belongs to the WD repeat HIR1 family.</text>
</comment>
<feature type="compositionally biased region" description="Polar residues" evidence="14">
    <location>
        <begin position="638"/>
        <end position="647"/>
    </location>
</feature>
<evidence type="ECO:0000256" key="12">
    <source>
        <dbReference type="ARBA" id="ARBA00077035"/>
    </source>
</evidence>
<evidence type="ECO:0000256" key="14">
    <source>
        <dbReference type="SAM" id="MobiDB-lite"/>
    </source>
</evidence>
<dbReference type="PRINTS" id="PR00319">
    <property type="entry name" value="GPROTEINB"/>
</dbReference>
<dbReference type="Gene3D" id="2.130.10.10">
    <property type="entry name" value="YVTN repeat-like/Quinoprotein amine dehydrogenase"/>
    <property type="match status" value="2"/>
</dbReference>
<sequence length="662" mass="71962">MKGGTVQISWHESKPVLTLDFHPLSSTLATAGADFDIKFWSIKQTGTQKKLPQISYLSNLSYHSSAVNVIRFASSGELLASGADGGDLIIWKLHSTDTGQTWKVLKMLRSHHKDILDLQWSTDATYLVSGSVDNSCIVWDVSKGINLQTLDAHAHYVQGVAWDPQGKYLASLSSDRTCRIYINKPHKSKGFEKINYVCQQVISKADQPLLKNSKATKFHLFHDETLPSFFRRLAWSPDGSFLLLPAGSYKINNASDSLNVAYIFSRKDLSRPAIQLPCASKAVVAVRFCPVLFKLRGTNSAGLFKLPYRIVFAVATLNSLYIYDTESTSPIAILAGLHYAAITDITWSPDARYLALSSQDGFCSLVEFENEELGSPFSLSEGKVLDKDSKSTLNTANDTVTVPTGNVSVVVGDSRKMGAEEKADDMGIEASGNIGAIITESRKTVTQEKADDMIIKSTGNIAADIRKNEAEEKADDMVIEATRNVEGVIEDGRKNEAEEKADDMVIEATRNVEGVTEDGRKNDAEEKAGDMVIEATRNVEGVTDGRKNDAEEKAADMLIEATGNAEGVTTYSGKNEENDMVSETNESIGAAEAEDKSEKQAANPSPDGKQTEAKKTEKAQSSSKGVKSGPEEKAGKQLPTSKSTPISNKPAKKRITPIAIDP</sequence>
<gene>
    <name evidence="16" type="ORF">RJT34_03157</name>
</gene>
<feature type="repeat" description="WD" evidence="13">
    <location>
        <begin position="108"/>
        <end position="149"/>
    </location>
</feature>
<keyword evidence="7" id="KW-0805">Transcription regulation</keyword>
<dbReference type="InterPro" id="IPR055410">
    <property type="entry name" value="Beta-prop_CAF1B_HIR1"/>
</dbReference>
<evidence type="ECO:0000256" key="6">
    <source>
        <dbReference type="ARBA" id="ARBA00022853"/>
    </source>
</evidence>
<keyword evidence="8" id="KW-0804">Transcription</keyword>
<comment type="subcellular location">
    <subcellularLocation>
        <location evidence="1">Nucleus</location>
    </subcellularLocation>
</comment>
<feature type="region of interest" description="Disordered" evidence="14">
    <location>
        <begin position="560"/>
        <end position="662"/>
    </location>
</feature>
<protein>
    <recommendedName>
        <fullName evidence="12">CAF-1 p60 homolog</fullName>
    </recommendedName>
</protein>
<dbReference type="PANTHER" id="PTHR15271:SF4">
    <property type="entry name" value="CHROMATIN ASSEMBLY FACTOR 1 SUBUNIT B"/>
    <property type="match status" value="1"/>
</dbReference>
<keyword evidence="10" id="KW-0234">DNA repair</keyword>
<evidence type="ECO:0000256" key="3">
    <source>
        <dbReference type="ARBA" id="ARBA00022574"/>
    </source>
</evidence>
<dbReference type="EMBL" id="JAYKXN010000001">
    <property type="protein sequence ID" value="KAK7318455.1"/>
    <property type="molecule type" value="Genomic_DNA"/>
</dbReference>
<evidence type="ECO:0000256" key="13">
    <source>
        <dbReference type="PROSITE-ProRule" id="PRU00221"/>
    </source>
</evidence>
<keyword evidence="9" id="KW-0233">DNA recombination</keyword>
<accession>A0AAN9PZK3</accession>
<dbReference type="PROSITE" id="PS50082">
    <property type="entry name" value="WD_REPEATS_2"/>
    <property type="match status" value="4"/>
</dbReference>
<keyword evidence="6" id="KW-0156">Chromatin regulator</keyword>
<dbReference type="AlphaFoldDB" id="A0AAN9PZK3"/>
<dbReference type="GO" id="GO:0033186">
    <property type="term" value="C:CAF-1 complex"/>
    <property type="evidence" value="ECO:0007669"/>
    <property type="project" value="TreeGrafter"/>
</dbReference>
<dbReference type="InterPro" id="IPR001632">
    <property type="entry name" value="WD40_G-protein_beta-like"/>
</dbReference>
<dbReference type="InterPro" id="IPR015943">
    <property type="entry name" value="WD40/YVTN_repeat-like_dom_sf"/>
</dbReference>
<dbReference type="SUPFAM" id="SSF50978">
    <property type="entry name" value="WD40 repeat-like"/>
    <property type="match status" value="1"/>
</dbReference>
<dbReference type="InterPro" id="IPR019775">
    <property type="entry name" value="WD40_repeat_CS"/>
</dbReference>
<evidence type="ECO:0000256" key="1">
    <source>
        <dbReference type="ARBA" id="ARBA00004123"/>
    </source>
</evidence>
<dbReference type="FunFam" id="2.130.10.10:FF:000466">
    <property type="entry name" value="Chromatin assembly factor 1 subunit FAS2"/>
    <property type="match status" value="1"/>
</dbReference>
<evidence type="ECO:0000256" key="7">
    <source>
        <dbReference type="ARBA" id="ARBA00023015"/>
    </source>
</evidence>
<dbReference type="PANTHER" id="PTHR15271">
    <property type="entry name" value="CHROMATIN ASSEMBLY FACTOR 1 SUBUNIT B"/>
    <property type="match status" value="1"/>
</dbReference>
<keyword evidence="5" id="KW-0227">DNA damage</keyword>
<dbReference type="Pfam" id="PF24105">
    <property type="entry name" value="Beta-prop_CAF1B_HIR1"/>
    <property type="match status" value="1"/>
</dbReference>
<dbReference type="PROSITE" id="PS00678">
    <property type="entry name" value="WD_REPEATS_1"/>
    <property type="match status" value="1"/>
</dbReference>
<feature type="compositionally biased region" description="Basic and acidic residues" evidence="14">
    <location>
        <begin position="609"/>
        <end position="618"/>
    </location>
</feature>
<feature type="repeat" description="WD" evidence="13">
    <location>
        <begin position="150"/>
        <end position="181"/>
    </location>
</feature>
<evidence type="ECO:0000256" key="4">
    <source>
        <dbReference type="ARBA" id="ARBA00022737"/>
    </source>
</evidence>
<dbReference type="GO" id="GO:0006334">
    <property type="term" value="P:nucleosome assembly"/>
    <property type="evidence" value="ECO:0007669"/>
    <property type="project" value="TreeGrafter"/>
</dbReference>
<reference evidence="16 17" key="1">
    <citation type="submission" date="2024-01" db="EMBL/GenBank/DDBJ databases">
        <title>The genomes of 5 underutilized Papilionoideae crops provide insights into root nodulation and disease resistance.</title>
        <authorList>
            <person name="Yuan L."/>
        </authorList>
    </citation>
    <scope>NUCLEOTIDE SEQUENCE [LARGE SCALE GENOMIC DNA]</scope>
    <source>
        <strain evidence="16">LY-2023</strain>
        <tissue evidence="16">Leaf</tissue>
    </source>
</reference>
<keyword evidence="3 13" id="KW-0853">WD repeat</keyword>
<dbReference type="GO" id="GO:0006310">
    <property type="term" value="P:DNA recombination"/>
    <property type="evidence" value="ECO:0007669"/>
    <property type="project" value="UniProtKB-KW"/>
</dbReference>